<dbReference type="AlphaFoldDB" id="A0A0D0EBE5"/>
<protein>
    <recommendedName>
        <fullName evidence="3">ABM domain-containing protein</fullName>
    </recommendedName>
</protein>
<dbReference type="EMBL" id="KN824933">
    <property type="protein sequence ID" value="KIK97480.1"/>
    <property type="molecule type" value="Genomic_DNA"/>
</dbReference>
<dbReference type="OrthoDB" id="3542212at2759"/>
<accession>A0A0D0EBE5</accession>
<organism evidence="1 2">
    <name type="scientific">Paxillus rubicundulus Ve08.2h10</name>
    <dbReference type="NCBI Taxonomy" id="930991"/>
    <lineage>
        <taxon>Eukaryota</taxon>
        <taxon>Fungi</taxon>
        <taxon>Dikarya</taxon>
        <taxon>Basidiomycota</taxon>
        <taxon>Agaricomycotina</taxon>
        <taxon>Agaricomycetes</taxon>
        <taxon>Agaricomycetidae</taxon>
        <taxon>Boletales</taxon>
        <taxon>Paxilineae</taxon>
        <taxon>Paxillaceae</taxon>
        <taxon>Paxillus</taxon>
    </lineage>
</organism>
<gene>
    <name evidence="1" type="ORF">PAXRUDRAFT_824869</name>
</gene>
<keyword evidence="2" id="KW-1185">Reference proteome</keyword>
<proteinExistence type="predicted"/>
<dbReference type="HOGENOM" id="CLU_127256_0_0_1"/>
<dbReference type="SUPFAM" id="SSF54909">
    <property type="entry name" value="Dimeric alpha+beta barrel"/>
    <property type="match status" value="1"/>
</dbReference>
<dbReference type="InParanoid" id="A0A0D0EBE5"/>
<reference evidence="2" key="2">
    <citation type="submission" date="2015-01" db="EMBL/GenBank/DDBJ databases">
        <title>Evolutionary Origins and Diversification of the Mycorrhizal Mutualists.</title>
        <authorList>
            <consortium name="DOE Joint Genome Institute"/>
            <consortium name="Mycorrhizal Genomics Consortium"/>
            <person name="Kohler A."/>
            <person name="Kuo A."/>
            <person name="Nagy L.G."/>
            <person name="Floudas D."/>
            <person name="Copeland A."/>
            <person name="Barry K.W."/>
            <person name="Cichocki N."/>
            <person name="Veneault-Fourrey C."/>
            <person name="LaButti K."/>
            <person name="Lindquist E.A."/>
            <person name="Lipzen A."/>
            <person name="Lundell T."/>
            <person name="Morin E."/>
            <person name="Murat C."/>
            <person name="Riley R."/>
            <person name="Ohm R."/>
            <person name="Sun H."/>
            <person name="Tunlid A."/>
            <person name="Henrissat B."/>
            <person name="Grigoriev I.V."/>
            <person name="Hibbett D.S."/>
            <person name="Martin F."/>
        </authorList>
    </citation>
    <scope>NUCLEOTIDE SEQUENCE [LARGE SCALE GENOMIC DNA]</scope>
    <source>
        <strain evidence="2">Ve08.2h10</strain>
    </source>
</reference>
<dbReference type="PANTHER" id="PTHR42052:SF1">
    <property type="entry name" value="ABM DOMAIN-CONTAINING PROTEIN"/>
    <property type="match status" value="1"/>
</dbReference>
<name>A0A0D0EBE5_9AGAM</name>
<dbReference type="Gene3D" id="3.30.70.100">
    <property type="match status" value="1"/>
</dbReference>
<sequence length="184" mass="20279">MAITEFAILIFTPSHSLSDPVVRSLFQKLSIEQSQCSGFQLLFFTSPDDSSEVHLITGWNSVAAHEAWIKGKQNQELLSMFAPYIDMQKISMVHLDIDFKRIPEDVGMMVIQRYGEGTSGLVGEGACSNDSTWPRVGRDLAESGGDIYHFSNDIEEVGGAGKGSGPGTLVARWKLRRVEVVIQD</sequence>
<dbReference type="PANTHER" id="PTHR42052">
    <property type="entry name" value="ABM DOMAIN-CONTAINING PROTEIN"/>
    <property type="match status" value="1"/>
</dbReference>
<dbReference type="InterPro" id="IPR011008">
    <property type="entry name" value="Dimeric_a/b-barrel"/>
</dbReference>
<evidence type="ECO:0008006" key="3">
    <source>
        <dbReference type="Google" id="ProtNLM"/>
    </source>
</evidence>
<evidence type="ECO:0000313" key="1">
    <source>
        <dbReference type="EMBL" id="KIK97480.1"/>
    </source>
</evidence>
<evidence type="ECO:0000313" key="2">
    <source>
        <dbReference type="Proteomes" id="UP000054538"/>
    </source>
</evidence>
<dbReference type="Proteomes" id="UP000054538">
    <property type="component" value="Unassembled WGS sequence"/>
</dbReference>
<reference evidence="1 2" key="1">
    <citation type="submission" date="2014-04" db="EMBL/GenBank/DDBJ databases">
        <authorList>
            <consortium name="DOE Joint Genome Institute"/>
            <person name="Kuo A."/>
            <person name="Kohler A."/>
            <person name="Jargeat P."/>
            <person name="Nagy L.G."/>
            <person name="Floudas D."/>
            <person name="Copeland A."/>
            <person name="Barry K.W."/>
            <person name="Cichocki N."/>
            <person name="Veneault-Fourrey C."/>
            <person name="LaButti K."/>
            <person name="Lindquist E.A."/>
            <person name="Lipzen A."/>
            <person name="Lundell T."/>
            <person name="Morin E."/>
            <person name="Murat C."/>
            <person name="Sun H."/>
            <person name="Tunlid A."/>
            <person name="Henrissat B."/>
            <person name="Grigoriev I.V."/>
            <person name="Hibbett D.S."/>
            <person name="Martin F."/>
            <person name="Nordberg H.P."/>
            <person name="Cantor M.N."/>
            <person name="Hua S.X."/>
        </authorList>
    </citation>
    <scope>NUCLEOTIDE SEQUENCE [LARGE SCALE GENOMIC DNA]</scope>
    <source>
        <strain evidence="1 2">Ve08.2h10</strain>
    </source>
</reference>